<dbReference type="InterPro" id="IPR046331">
    <property type="entry name" value="GPAM1-like"/>
</dbReference>
<reference evidence="3 4" key="1">
    <citation type="journal article" date="2021" name="Nat. Commun.">
        <title>Genetic determinants of endophytism in the Arabidopsis root mycobiome.</title>
        <authorList>
            <person name="Mesny F."/>
            <person name="Miyauchi S."/>
            <person name="Thiergart T."/>
            <person name="Pickel B."/>
            <person name="Atanasova L."/>
            <person name="Karlsson M."/>
            <person name="Huettel B."/>
            <person name="Barry K.W."/>
            <person name="Haridas S."/>
            <person name="Chen C."/>
            <person name="Bauer D."/>
            <person name="Andreopoulos W."/>
            <person name="Pangilinan J."/>
            <person name="LaButti K."/>
            <person name="Riley R."/>
            <person name="Lipzen A."/>
            <person name="Clum A."/>
            <person name="Drula E."/>
            <person name="Henrissat B."/>
            <person name="Kohler A."/>
            <person name="Grigoriev I.V."/>
            <person name="Martin F.M."/>
            <person name="Hacquard S."/>
        </authorList>
    </citation>
    <scope>NUCLEOTIDE SEQUENCE [LARGE SCALE GENOMIC DNA]</scope>
    <source>
        <strain evidence="3 4">MPI-SDFR-AT-0080</strain>
    </source>
</reference>
<protein>
    <recommendedName>
        <fullName evidence="2">DUF3752 domain-containing protein</fullName>
    </recommendedName>
</protein>
<evidence type="ECO:0000259" key="2">
    <source>
        <dbReference type="Pfam" id="PF12572"/>
    </source>
</evidence>
<dbReference type="PANTHER" id="PTHR46370">
    <property type="entry name" value="GPALPP MOTIFS-CONTAINING PROTEIN 1"/>
    <property type="match status" value="1"/>
</dbReference>
<feature type="compositionally biased region" description="Low complexity" evidence="1">
    <location>
        <begin position="106"/>
        <end position="118"/>
    </location>
</feature>
<feature type="domain" description="DUF3752" evidence="2">
    <location>
        <begin position="147"/>
        <end position="298"/>
    </location>
</feature>
<dbReference type="InterPro" id="IPR022226">
    <property type="entry name" value="DUF3752"/>
</dbReference>
<feature type="compositionally biased region" description="Acidic residues" evidence="1">
    <location>
        <begin position="80"/>
        <end position="100"/>
    </location>
</feature>
<sequence>MPSIGPALPPHLAKRKRDDEDDADTSSSSSASPPPGPSSPSCKSDRTTLPDVAEKRRRVLGPAPPPAPLDEMPPYAAKGEDEERGDESDSSSSDDDDDDFGPAPPTAADAARVSAAAAAEKDWDAHKADVDGEQAKKTQRDEWMMVPPKQDDLAARMDPTKLRARGFQTGKGARGPTSGGGGDLGAWTETPEQKRKRLENEVMGVAAPGSGGAGGAGDRDVRKQRDEETARRVRKLEEKRKGESLYERHREKVGEKEDDDPSKRAFDYSKDMAGGMRIDGTKRKEMIRKAGEFGSKFSGGSYL</sequence>
<dbReference type="PANTHER" id="PTHR46370:SF1">
    <property type="entry name" value="GPALPP MOTIFS-CONTAINING PROTEIN 1"/>
    <property type="match status" value="1"/>
</dbReference>
<dbReference type="Proteomes" id="UP000774617">
    <property type="component" value="Unassembled WGS sequence"/>
</dbReference>
<organism evidence="3 4">
    <name type="scientific">Macrophomina phaseolina</name>
    <dbReference type="NCBI Taxonomy" id="35725"/>
    <lineage>
        <taxon>Eukaryota</taxon>
        <taxon>Fungi</taxon>
        <taxon>Dikarya</taxon>
        <taxon>Ascomycota</taxon>
        <taxon>Pezizomycotina</taxon>
        <taxon>Dothideomycetes</taxon>
        <taxon>Dothideomycetes incertae sedis</taxon>
        <taxon>Botryosphaeriales</taxon>
        <taxon>Botryosphaeriaceae</taxon>
        <taxon>Macrophomina</taxon>
    </lineage>
</organism>
<comment type="caution">
    <text evidence="3">The sequence shown here is derived from an EMBL/GenBank/DDBJ whole genome shotgun (WGS) entry which is preliminary data.</text>
</comment>
<name>A0ABQ8GLX2_9PEZI</name>
<evidence type="ECO:0000313" key="4">
    <source>
        <dbReference type="Proteomes" id="UP000774617"/>
    </source>
</evidence>
<feature type="compositionally biased region" description="Basic and acidic residues" evidence="1">
    <location>
        <begin position="43"/>
        <end position="54"/>
    </location>
</feature>
<keyword evidence="4" id="KW-1185">Reference proteome</keyword>
<dbReference type="Pfam" id="PF12572">
    <property type="entry name" value="DUF3752"/>
    <property type="match status" value="1"/>
</dbReference>
<feature type="compositionally biased region" description="Basic and acidic residues" evidence="1">
    <location>
        <begin position="119"/>
        <end position="161"/>
    </location>
</feature>
<accession>A0ABQ8GLX2</accession>
<feature type="compositionally biased region" description="Basic and acidic residues" evidence="1">
    <location>
        <begin position="217"/>
        <end position="270"/>
    </location>
</feature>
<dbReference type="EMBL" id="JAGTJR010000005">
    <property type="protein sequence ID" value="KAH7060662.1"/>
    <property type="molecule type" value="Genomic_DNA"/>
</dbReference>
<evidence type="ECO:0000256" key="1">
    <source>
        <dbReference type="SAM" id="MobiDB-lite"/>
    </source>
</evidence>
<proteinExistence type="predicted"/>
<gene>
    <name evidence="3" type="ORF">B0J12DRAFT_708439</name>
</gene>
<evidence type="ECO:0000313" key="3">
    <source>
        <dbReference type="EMBL" id="KAH7060662.1"/>
    </source>
</evidence>
<feature type="region of interest" description="Disordered" evidence="1">
    <location>
        <begin position="1"/>
        <end position="282"/>
    </location>
</feature>